<dbReference type="Gene3D" id="3.60.15.10">
    <property type="entry name" value="Ribonuclease Z/Hydroxyacylglutathione hydrolase-like"/>
    <property type="match status" value="1"/>
</dbReference>
<reference evidence="2" key="1">
    <citation type="journal article" date="2014" name="Front. Microbiol.">
        <title>High frequency of phylogenetically diverse reductive dehalogenase-homologous genes in deep subseafloor sedimentary metagenomes.</title>
        <authorList>
            <person name="Kawai M."/>
            <person name="Futagami T."/>
            <person name="Toyoda A."/>
            <person name="Takaki Y."/>
            <person name="Nishi S."/>
            <person name="Hori S."/>
            <person name="Arai W."/>
            <person name="Tsubouchi T."/>
            <person name="Morono Y."/>
            <person name="Uchiyama I."/>
            <person name="Ito T."/>
            <person name="Fujiyama A."/>
            <person name="Inagaki F."/>
            <person name="Takami H."/>
        </authorList>
    </citation>
    <scope>NUCLEOTIDE SEQUENCE</scope>
    <source>
        <strain evidence="2">Expedition CK06-06</strain>
    </source>
</reference>
<dbReference type="GO" id="GO:0042781">
    <property type="term" value="F:3'-tRNA processing endoribonuclease activity"/>
    <property type="evidence" value="ECO:0007669"/>
    <property type="project" value="TreeGrafter"/>
</dbReference>
<evidence type="ECO:0000313" key="2">
    <source>
        <dbReference type="EMBL" id="GAH56319.1"/>
    </source>
</evidence>
<feature type="domain" description="Metallo-beta-lactamase" evidence="1">
    <location>
        <begin position="19"/>
        <end position="187"/>
    </location>
</feature>
<comment type="caution">
    <text evidence="2">The sequence shown here is derived from an EMBL/GenBank/DDBJ whole genome shotgun (WGS) entry which is preliminary data.</text>
</comment>
<dbReference type="EMBL" id="BARU01025044">
    <property type="protein sequence ID" value="GAH56319.1"/>
    <property type="molecule type" value="Genomic_DNA"/>
</dbReference>
<dbReference type="SUPFAM" id="SSF56281">
    <property type="entry name" value="Metallo-hydrolase/oxidoreductase"/>
    <property type="match status" value="1"/>
</dbReference>
<dbReference type="AlphaFoldDB" id="X1HR52"/>
<name>X1HR52_9ZZZZ</name>
<sequence>MIRIKILGSAAGIPTKKRFNTSIAITVDREVYLFDAGEPVSGLLVRNGIDWNKIKAIFISHLHSDHISGIPQLIQSMQLTKRKSLLPLFLPQGGIKVIKEYLKLLRLEQRFLPFKLKVSPLQPSFAKASEGKVYQDKKVKVSAFPTTHLLESYGFLIQAKGKKVLYSADIGVLSDIEGFDNLDLLIL</sequence>
<dbReference type="GO" id="GO:0005634">
    <property type="term" value="C:nucleus"/>
    <property type="evidence" value="ECO:0007669"/>
    <property type="project" value="TreeGrafter"/>
</dbReference>
<dbReference type="InterPro" id="IPR001279">
    <property type="entry name" value="Metallo-B-lactamas"/>
</dbReference>
<proteinExistence type="predicted"/>
<dbReference type="SMART" id="SM00849">
    <property type="entry name" value="Lactamase_B"/>
    <property type="match status" value="1"/>
</dbReference>
<organism evidence="2">
    <name type="scientific">marine sediment metagenome</name>
    <dbReference type="NCBI Taxonomy" id="412755"/>
    <lineage>
        <taxon>unclassified sequences</taxon>
        <taxon>metagenomes</taxon>
        <taxon>ecological metagenomes</taxon>
    </lineage>
</organism>
<dbReference type="Pfam" id="PF23023">
    <property type="entry name" value="Anti-Pycsar_Apyc1"/>
    <property type="match status" value="1"/>
</dbReference>
<feature type="non-terminal residue" evidence="2">
    <location>
        <position position="187"/>
    </location>
</feature>
<protein>
    <recommendedName>
        <fullName evidence="1">Metallo-beta-lactamase domain-containing protein</fullName>
    </recommendedName>
</protein>
<accession>X1HR52</accession>
<evidence type="ECO:0000259" key="1">
    <source>
        <dbReference type="SMART" id="SM00849"/>
    </source>
</evidence>
<dbReference type="PANTHER" id="PTHR46018">
    <property type="entry name" value="ZINC PHOSPHODIESTERASE ELAC PROTEIN 1"/>
    <property type="match status" value="1"/>
</dbReference>
<gene>
    <name evidence="2" type="ORF">S03H2_40398</name>
</gene>
<dbReference type="InterPro" id="IPR036866">
    <property type="entry name" value="RibonucZ/Hydroxyglut_hydro"/>
</dbReference>
<dbReference type="PANTHER" id="PTHR46018:SF2">
    <property type="entry name" value="ZINC PHOSPHODIESTERASE ELAC PROTEIN 1"/>
    <property type="match status" value="1"/>
</dbReference>